<feature type="chain" id="PRO_5003841102" description="Outer membrane protein beta-barrel domain-containing protein" evidence="1">
    <location>
        <begin position="20"/>
        <end position="200"/>
    </location>
</feature>
<evidence type="ECO:0000259" key="2">
    <source>
        <dbReference type="Pfam" id="PF13568"/>
    </source>
</evidence>
<evidence type="ECO:0000313" key="3">
    <source>
        <dbReference type="EMBL" id="EJZ66261.1"/>
    </source>
</evidence>
<dbReference type="PATRIC" id="fig|742726.3.peg.455"/>
<dbReference type="Proteomes" id="UP000006044">
    <property type="component" value="Unassembled WGS sequence"/>
</dbReference>
<dbReference type="HOGENOM" id="CLU_082049_4_1_10"/>
<dbReference type="Gene3D" id="2.40.160.20">
    <property type="match status" value="1"/>
</dbReference>
<dbReference type="AlphaFoldDB" id="K0X789"/>
<proteinExistence type="predicted"/>
<dbReference type="GeneID" id="77850046"/>
<evidence type="ECO:0000313" key="4">
    <source>
        <dbReference type="Proteomes" id="UP000006044"/>
    </source>
</evidence>
<dbReference type="STRING" id="742726.HMPREF9448_00438"/>
<comment type="caution">
    <text evidence="3">The sequence shown here is derived from an EMBL/GenBank/DDBJ whole genome shotgun (WGS) entry which is preliminary data.</text>
</comment>
<dbReference type="EMBL" id="ADLE01000001">
    <property type="protein sequence ID" value="EJZ66261.1"/>
    <property type="molecule type" value="Genomic_DNA"/>
</dbReference>
<organism evidence="3 4">
    <name type="scientific">Barnesiella intestinihominis YIT 11860</name>
    <dbReference type="NCBI Taxonomy" id="742726"/>
    <lineage>
        <taxon>Bacteria</taxon>
        <taxon>Pseudomonadati</taxon>
        <taxon>Bacteroidota</taxon>
        <taxon>Bacteroidia</taxon>
        <taxon>Bacteroidales</taxon>
        <taxon>Barnesiellaceae</taxon>
        <taxon>Barnesiella</taxon>
    </lineage>
</organism>
<feature type="signal peptide" evidence="1">
    <location>
        <begin position="1"/>
        <end position="19"/>
    </location>
</feature>
<keyword evidence="4" id="KW-1185">Reference proteome</keyword>
<evidence type="ECO:0000256" key="1">
    <source>
        <dbReference type="SAM" id="SignalP"/>
    </source>
</evidence>
<keyword evidence="1" id="KW-0732">Signal</keyword>
<reference evidence="3 4" key="1">
    <citation type="submission" date="2012-08" db="EMBL/GenBank/DDBJ databases">
        <title>The Genome Sequence of Barnesiella intestinihominis YIT 11860.</title>
        <authorList>
            <consortium name="The Broad Institute Genome Sequencing Platform"/>
            <person name="Earl A."/>
            <person name="Ward D."/>
            <person name="Feldgarden M."/>
            <person name="Gevers D."/>
            <person name="Morotomi M."/>
            <person name="Walker B."/>
            <person name="Young S.K."/>
            <person name="Zeng Q."/>
            <person name="Gargeya S."/>
            <person name="Fitzgerald M."/>
            <person name="Haas B."/>
            <person name="Abouelleil A."/>
            <person name="Alvarado L."/>
            <person name="Arachchi H.M."/>
            <person name="Berlin A.M."/>
            <person name="Chapman S.B."/>
            <person name="Goldberg J."/>
            <person name="Griggs A."/>
            <person name="Gujja S."/>
            <person name="Hansen M."/>
            <person name="Howarth C."/>
            <person name="Imamovic A."/>
            <person name="Larimer J."/>
            <person name="McCowen C."/>
            <person name="Montmayeur A."/>
            <person name="Murphy C."/>
            <person name="Neiman D."/>
            <person name="Pearson M."/>
            <person name="Priest M."/>
            <person name="Roberts A."/>
            <person name="Saif S."/>
            <person name="Shea T."/>
            <person name="Sisk P."/>
            <person name="Sykes S."/>
            <person name="Wortman J."/>
            <person name="Nusbaum C."/>
            <person name="Birren B."/>
        </authorList>
    </citation>
    <scope>NUCLEOTIDE SEQUENCE [LARGE SCALE GENOMIC DNA]</scope>
    <source>
        <strain evidence="3 4">YIT 11860</strain>
    </source>
</reference>
<accession>K0X789</accession>
<dbReference type="SUPFAM" id="SSF56925">
    <property type="entry name" value="OMPA-like"/>
    <property type="match status" value="1"/>
</dbReference>
<dbReference type="InterPro" id="IPR011250">
    <property type="entry name" value="OMP/PagP_B-barrel"/>
</dbReference>
<dbReference type="RefSeq" id="WP_008860935.1">
    <property type="nucleotide sequence ID" value="NZ_JH815203.1"/>
</dbReference>
<dbReference type="eggNOG" id="COG3637">
    <property type="taxonomic scope" value="Bacteria"/>
</dbReference>
<gene>
    <name evidence="3" type="ORF">HMPREF9448_00438</name>
</gene>
<protein>
    <recommendedName>
        <fullName evidence="2">Outer membrane protein beta-barrel domain-containing protein</fullName>
    </recommendedName>
</protein>
<dbReference type="InterPro" id="IPR025665">
    <property type="entry name" value="Beta-barrel_OMP_2"/>
</dbReference>
<sequence>MRKILLVVATVMCMGGAFAQLSMGPKLGLNVSSLTGDGSNFRAGMNVGIFANYRINKLLAIQPEFYYSMQGAGFDDISVLTKTLESNYTSHYLNIPVLLKIYPWAGLNVHFGPQFGFCVDDEYKAKLAGKEISSKDLEPYGYGYKAKTFDFSLALGVGYEFDFGMTIDARYNFGLSNVYDEEGSPNNTMFMLSLGYKFDL</sequence>
<dbReference type="Pfam" id="PF13568">
    <property type="entry name" value="OMP_b-brl_2"/>
    <property type="match status" value="1"/>
</dbReference>
<feature type="domain" description="Outer membrane protein beta-barrel" evidence="2">
    <location>
        <begin position="18"/>
        <end position="179"/>
    </location>
</feature>
<dbReference type="OrthoDB" id="947434at2"/>
<name>K0X789_9BACT</name>